<protein>
    <recommendedName>
        <fullName evidence="3">Fungal N-terminal domain-containing protein</fullName>
    </recommendedName>
</protein>
<accession>A0A9P4IGJ9</accession>
<dbReference type="PANTHER" id="PTHR38886:SF1">
    <property type="entry name" value="NACHT-NTPASE AND P-LOOP NTPASES N-TERMINAL DOMAIN-CONTAINING PROTEIN"/>
    <property type="match status" value="1"/>
</dbReference>
<gene>
    <name evidence="1" type="ORF">NA57DRAFT_34823</name>
</gene>
<organism evidence="1 2">
    <name type="scientific">Rhizodiscina lignyota</name>
    <dbReference type="NCBI Taxonomy" id="1504668"/>
    <lineage>
        <taxon>Eukaryota</taxon>
        <taxon>Fungi</taxon>
        <taxon>Dikarya</taxon>
        <taxon>Ascomycota</taxon>
        <taxon>Pezizomycotina</taxon>
        <taxon>Dothideomycetes</taxon>
        <taxon>Pleosporomycetidae</taxon>
        <taxon>Aulographales</taxon>
        <taxon>Rhizodiscinaceae</taxon>
        <taxon>Rhizodiscina</taxon>
    </lineage>
</organism>
<proteinExistence type="predicted"/>
<evidence type="ECO:0000313" key="2">
    <source>
        <dbReference type="Proteomes" id="UP000799772"/>
    </source>
</evidence>
<keyword evidence="2" id="KW-1185">Reference proteome</keyword>
<comment type="caution">
    <text evidence="1">The sequence shown here is derived from an EMBL/GenBank/DDBJ whole genome shotgun (WGS) entry which is preliminary data.</text>
</comment>
<dbReference type="EMBL" id="ML978123">
    <property type="protein sequence ID" value="KAF2101331.1"/>
    <property type="molecule type" value="Genomic_DNA"/>
</dbReference>
<dbReference type="Proteomes" id="UP000799772">
    <property type="component" value="Unassembled WGS sequence"/>
</dbReference>
<evidence type="ECO:0000313" key="1">
    <source>
        <dbReference type="EMBL" id="KAF2101331.1"/>
    </source>
</evidence>
<name>A0A9P4IGJ9_9PEZI</name>
<sequence length="343" mass="39414">MSFGFSVGDFITAGELILKISKTLREAGGARSDFQELVRELGVLRKALQHLDRLPTSTSSTSLDSIKYAALSCRQPLEAFLLKINRYEVSLGTHHNSRVIRRTVDKLKWEFVSKAEVQKLRGYLEIHVGTINILLAEHGLERMSIMEEKAESENLHIRERLDGARAIVEGMKGDVSALFAAGRYSQSMLTQLSNLITCQFMPSWRSFTQKVTQVCVCTQQIYGVVLEIRQSLQTVDTRWTYFQAPFVVEDALRLEFPIPSEYDFGMIKNIIQYRFREGTGALQVRNGNYKLFRTEKDHDVITEDARLLPGTVITMAIYSSLSVFYNEERQWRYRSYHIVECAW</sequence>
<dbReference type="OrthoDB" id="3045089at2759"/>
<dbReference type="AlphaFoldDB" id="A0A9P4IGJ9"/>
<reference evidence="1" key="1">
    <citation type="journal article" date="2020" name="Stud. Mycol.">
        <title>101 Dothideomycetes genomes: a test case for predicting lifestyles and emergence of pathogens.</title>
        <authorList>
            <person name="Haridas S."/>
            <person name="Albert R."/>
            <person name="Binder M."/>
            <person name="Bloem J."/>
            <person name="Labutti K."/>
            <person name="Salamov A."/>
            <person name="Andreopoulos B."/>
            <person name="Baker S."/>
            <person name="Barry K."/>
            <person name="Bills G."/>
            <person name="Bluhm B."/>
            <person name="Cannon C."/>
            <person name="Castanera R."/>
            <person name="Culley D."/>
            <person name="Daum C."/>
            <person name="Ezra D."/>
            <person name="Gonzalez J."/>
            <person name="Henrissat B."/>
            <person name="Kuo A."/>
            <person name="Liang C."/>
            <person name="Lipzen A."/>
            <person name="Lutzoni F."/>
            <person name="Magnuson J."/>
            <person name="Mondo S."/>
            <person name="Nolan M."/>
            <person name="Ohm R."/>
            <person name="Pangilinan J."/>
            <person name="Park H.-J."/>
            <person name="Ramirez L."/>
            <person name="Alfaro M."/>
            <person name="Sun H."/>
            <person name="Tritt A."/>
            <person name="Yoshinaga Y."/>
            <person name="Zwiers L.-H."/>
            <person name="Turgeon B."/>
            <person name="Goodwin S."/>
            <person name="Spatafora J."/>
            <person name="Crous P."/>
            <person name="Grigoriev I."/>
        </authorList>
    </citation>
    <scope>NUCLEOTIDE SEQUENCE</scope>
    <source>
        <strain evidence="1">CBS 133067</strain>
    </source>
</reference>
<dbReference type="PANTHER" id="PTHR38886">
    <property type="entry name" value="SESA DOMAIN-CONTAINING PROTEIN"/>
    <property type="match status" value="1"/>
</dbReference>
<evidence type="ECO:0008006" key="3">
    <source>
        <dbReference type="Google" id="ProtNLM"/>
    </source>
</evidence>